<dbReference type="InterPro" id="IPR029058">
    <property type="entry name" value="AB_hydrolase_fold"/>
</dbReference>
<protein>
    <recommendedName>
        <fullName evidence="3">Alpha/beta hydrolase</fullName>
    </recommendedName>
</protein>
<reference evidence="1" key="2">
    <citation type="submission" date="2021-04" db="EMBL/GenBank/DDBJ databases">
        <authorList>
            <person name="Gilroy R."/>
        </authorList>
    </citation>
    <scope>NUCLEOTIDE SEQUENCE</scope>
    <source>
        <strain evidence="1">ChiGjej4B4-7305</strain>
    </source>
</reference>
<proteinExistence type="predicted"/>
<comment type="caution">
    <text evidence="1">The sequence shown here is derived from an EMBL/GenBank/DDBJ whole genome shotgun (WGS) entry which is preliminary data.</text>
</comment>
<dbReference type="EMBL" id="DXBY01000110">
    <property type="protein sequence ID" value="HIZ35428.1"/>
    <property type="molecule type" value="Genomic_DNA"/>
</dbReference>
<evidence type="ECO:0000313" key="2">
    <source>
        <dbReference type="Proteomes" id="UP000824037"/>
    </source>
</evidence>
<evidence type="ECO:0008006" key="3">
    <source>
        <dbReference type="Google" id="ProtNLM"/>
    </source>
</evidence>
<sequence>MIERILIVVLALLLLLAFLAPLESLRWWTRRRDTPTLASLAQDSSSDADGAAPGASQARLFVVYLSGIGTVDGLSGSRRERAVLDALEERLPDAVVAADVFPYAVENRGLTQRATTWFWGRLHRWQRVPVASWAANLINVRNALRVLVSADPRYGPTFNLAVAQEITRSLSRHGYDWSVRPPVAVIGYSGGGQIALGASWYLAALDIPTSVVSIGGVLSGDPALNRVQHLWHLYGARDRLQLLGAVVFPSRWWLSPLSAWNRAAREGRISRRRIGPMRHMGRR</sequence>
<gene>
    <name evidence="1" type="ORF">H9815_06595</name>
</gene>
<feature type="non-terminal residue" evidence="1">
    <location>
        <position position="283"/>
    </location>
</feature>
<reference evidence="1" key="1">
    <citation type="journal article" date="2021" name="PeerJ">
        <title>Extensive microbial diversity within the chicken gut microbiome revealed by metagenomics and culture.</title>
        <authorList>
            <person name="Gilroy R."/>
            <person name="Ravi A."/>
            <person name="Getino M."/>
            <person name="Pursley I."/>
            <person name="Horton D.L."/>
            <person name="Alikhan N.F."/>
            <person name="Baker D."/>
            <person name="Gharbi K."/>
            <person name="Hall N."/>
            <person name="Watson M."/>
            <person name="Adriaenssens E.M."/>
            <person name="Foster-Nyarko E."/>
            <person name="Jarju S."/>
            <person name="Secka A."/>
            <person name="Antonio M."/>
            <person name="Oren A."/>
            <person name="Chaudhuri R.R."/>
            <person name="La Ragione R."/>
            <person name="Hildebrand F."/>
            <person name="Pallen M.J."/>
        </authorList>
    </citation>
    <scope>NUCLEOTIDE SEQUENCE</scope>
    <source>
        <strain evidence="1">ChiGjej4B4-7305</strain>
    </source>
</reference>
<organism evidence="1 2">
    <name type="scientific">Candidatus Ruania gallistercoris</name>
    <dbReference type="NCBI Taxonomy" id="2838746"/>
    <lineage>
        <taxon>Bacteria</taxon>
        <taxon>Bacillati</taxon>
        <taxon>Actinomycetota</taxon>
        <taxon>Actinomycetes</taxon>
        <taxon>Micrococcales</taxon>
        <taxon>Ruaniaceae</taxon>
        <taxon>Ruania</taxon>
    </lineage>
</organism>
<name>A0A9D2ECV2_9MICO</name>
<accession>A0A9D2ECV2</accession>
<dbReference type="SUPFAM" id="SSF53474">
    <property type="entry name" value="alpha/beta-Hydrolases"/>
    <property type="match status" value="1"/>
</dbReference>
<evidence type="ECO:0000313" key="1">
    <source>
        <dbReference type="EMBL" id="HIZ35428.1"/>
    </source>
</evidence>
<dbReference type="AlphaFoldDB" id="A0A9D2ECV2"/>
<dbReference type="Proteomes" id="UP000824037">
    <property type="component" value="Unassembled WGS sequence"/>
</dbReference>